<feature type="compositionally biased region" description="Basic and acidic residues" evidence="1">
    <location>
        <begin position="73"/>
        <end position="85"/>
    </location>
</feature>
<evidence type="ECO:0000313" key="2">
    <source>
        <dbReference type="EMBL" id="GEU93590.1"/>
    </source>
</evidence>
<reference evidence="2" key="1">
    <citation type="journal article" date="2019" name="Sci. Rep.">
        <title>Draft genome of Tanacetum cinerariifolium, the natural source of mosquito coil.</title>
        <authorList>
            <person name="Yamashiro T."/>
            <person name="Shiraishi A."/>
            <person name="Satake H."/>
            <person name="Nakayama K."/>
        </authorList>
    </citation>
    <scope>NUCLEOTIDE SEQUENCE</scope>
</reference>
<feature type="compositionally biased region" description="Polar residues" evidence="1">
    <location>
        <begin position="87"/>
        <end position="97"/>
    </location>
</feature>
<organism evidence="2">
    <name type="scientific">Tanacetum cinerariifolium</name>
    <name type="common">Dalmatian daisy</name>
    <name type="synonym">Chrysanthemum cinerariifolium</name>
    <dbReference type="NCBI Taxonomy" id="118510"/>
    <lineage>
        <taxon>Eukaryota</taxon>
        <taxon>Viridiplantae</taxon>
        <taxon>Streptophyta</taxon>
        <taxon>Embryophyta</taxon>
        <taxon>Tracheophyta</taxon>
        <taxon>Spermatophyta</taxon>
        <taxon>Magnoliopsida</taxon>
        <taxon>eudicotyledons</taxon>
        <taxon>Gunneridae</taxon>
        <taxon>Pentapetalae</taxon>
        <taxon>asterids</taxon>
        <taxon>campanulids</taxon>
        <taxon>Asterales</taxon>
        <taxon>Asteraceae</taxon>
        <taxon>Asteroideae</taxon>
        <taxon>Anthemideae</taxon>
        <taxon>Anthemidinae</taxon>
        <taxon>Tanacetum</taxon>
    </lineage>
</organism>
<name>A0A6L2P568_TANCI</name>
<feature type="region of interest" description="Disordered" evidence="1">
    <location>
        <begin position="56"/>
        <end position="97"/>
    </location>
</feature>
<comment type="caution">
    <text evidence="2">The sequence shown here is derived from an EMBL/GenBank/DDBJ whole genome shotgun (WGS) entry which is preliminary data.</text>
</comment>
<proteinExistence type="predicted"/>
<evidence type="ECO:0000256" key="1">
    <source>
        <dbReference type="SAM" id="MobiDB-lite"/>
    </source>
</evidence>
<dbReference type="AlphaFoldDB" id="A0A6L2P568"/>
<gene>
    <name evidence="2" type="ORF">Tci_065568</name>
</gene>
<sequence length="192" mass="20713">MIHVNLVTSSRIKGSDTWDGAGYKRRCTSSCKGKGSPLRFIDLPNWFHEAQMATSNETAKKDDAIPDNNAPQKEQEKVNGDKEVPKSSGNSNPTASIKISTNDSFELVSSSTVETEVPTISTPVPTDSLSVPLVTSSVLKIISRGGSRFPEPLSLCNAMSFENRLEDFFGDTSDAVSLNDVEANLSNIETAI</sequence>
<protein>
    <submittedName>
        <fullName evidence="2">Uncharacterized protein</fullName>
    </submittedName>
</protein>
<dbReference type="EMBL" id="BKCJ010010888">
    <property type="protein sequence ID" value="GEU93590.1"/>
    <property type="molecule type" value="Genomic_DNA"/>
</dbReference>
<accession>A0A6L2P568</accession>